<dbReference type="GO" id="GO:0005737">
    <property type="term" value="C:cytoplasm"/>
    <property type="evidence" value="ECO:0007669"/>
    <property type="project" value="TreeGrafter"/>
</dbReference>
<dbReference type="EMBL" id="CP017157">
    <property type="protein sequence ID" value="AOP45686.1"/>
    <property type="molecule type" value="Genomic_DNA"/>
</dbReference>
<feature type="domain" description="DJ-1/PfpI" evidence="1">
    <location>
        <begin position="29"/>
        <end position="225"/>
    </location>
</feature>
<dbReference type="Pfam" id="PF01965">
    <property type="entry name" value="DJ-1_PfpI"/>
    <property type="match status" value="1"/>
</dbReference>
<dbReference type="GO" id="GO:0019172">
    <property type="term" value="F:glyoxalase III activity"/>
    <property type="evidence" value="ECO:0007669"/>
    <property type="project" value="TreeGrafter"/>
</dbReference>
<evidence type="ECO:0000313" key="2">
    <source>
        <dbReference type="EMBL" id="AOP45686.1"/>
    </source>
</evidence>
<keyword evidence="3" id="KW-1185">Reference proteome</keyword>
<accession>A0A1D7VG07</accession>
<proteinExistence type="predicted"/>
<dbReference type="KEGG" id="slc:SL103_05020"/>
<dbReference type="SUPFAM" id="SSF52317">
    <property type="entry name" value="Class I glutamine amidotransferase-like"/>
    <property type="match status" value="1"/>
</dbReference>
<dbReference type="InterPro" id="IPR002818">
    <property type="entry name" value="DJ-1/PfpI"/>
</dbReference>
<reference evidence="2 3" key="1">
    <citation type="submission" date="2016-09" db="EMBL/GenBank/DDBJ databases">
        <title>Complete genome sequencing of Streptomyces lydicus 103 and metabolic pathways analysis of antibiotic biosynthesis.</title>
        <authorList>
            <person name="Jia N."/>
            <person name="Ding M.-Z."/>
            <person name="Gao F."/>
            <person name="Yuan Y.-J."/>
        </authorList>
    </citation>
    <scope>NUCLEOTIDE SEQUENCE [LARGE SCALE GENOMIC DNA]</scope>
    <source>
        <strain evidence="2 3">103</strain>
    </source>
</reference>
<dbReference type="RefSeq" id="WP_069567558.1">
    <property type="nucleotide sequence ID" value="NZ_CP017157.1"/>
</dbReference>
<dbReference type="PANTHER" id="PTHR48094:SF22">
    <property type="entry name" value="DJ-1_PFPI DOMAIN-CONTAINING PROTEIN"/>
    <property type="match status" value="1"/>
</dbReference>
<dbReference type="CDD" id="cd03141">
    <property type="entry name" value="GATase1_Hsp31_like"/>
    <property type="match status" value="1"/>
</dbReference>
<evidence type="ECO:0000259" key="1">
    <source>
        <dbReference type="Pfam" id="PF01965"/>
    </source>
</evidence>
<dbReference type="GO" id="GO:0019243">
    <property type="term" value="P:methylglyoxal catabolic process to D-lactate via S-lactoyl-glutathione"/>
    <property type="evidence" value="ECO:0007669"/>
    <property type="project" value="TreeGrafter"/>
</dbReference>
<evidence type="ECO:0000313" key="3">
    <source>
        <dbReference type="Proteomes" id="UP000094094"/>
    </source>
</evidence>
<sequence length="232" mass="24429">MTSVLMILSAATELPLTDGSCRTAGFWPEEVVDPEAVFAAAGISTVLATPEGAPAGADPAGLTPEGTGYSAERCAELIDAVEALRPRFTTPVPLAAVDVERFDAVFIPGGYGPLADLWADPDCGRVLSEFHRAGKPIAAVCHGPAALLSSMDVAGEWLFSGYEMTSFSDEEEAELGLLDLIPWTAEGRLVKRGARFVAGPPWGEHLVRDRALLTGQNPASARPLARVLCDIL</sequence>
<protein>
    <recommendedName>
        <fullName evidence="1">DJ-1/PfpI domain-containing protein</fullName>
    </recommendedName>
</protein>
<dbReference type="PANTHER" id="PTHR48094">
    <property type="entry name" value="PROTEIN/NUCLEIC ACID DEGLYCASE DJ-1-RELATED"/>
    <property type="match status" value="1"/>
</dbReference>
<name>A0A1D7VG07_9ACTN</name>
<dbReference type="Gene3D" id="3.40.50.880">
    <property type="match status" value="1"/>
</dbReference>
<dbReference type="AlphaFoldDB" id="A0A1D7VG07"/>
<gene>
    <name evidence="2" type="ORF">SL103_05020</name>
</gene>
<dbReference type="Proteomes" id="UP000094094">
    <property type="component" value="Chromosome"/>
</dbReference>
<organism evidence="2 3">
    <name type="scientific">Streptomyces lydicus</name>
    <dbReference type="NCBI Taxonomy" id="47763"/>
    <lineage>
        <taxon>Bacteria</taxon>
        <taxon>Bacillati</taxon>
        <taxon>Actinomycetota</taxon>
        <taxon>Actinomycetes</taxon>
        <taxon>Kitasatosporales</taxon>
        <taxon>Streptomycetaceae</taxon>
        <taxon>Streptomyces</taxon>
    </lineage>
</organism>
<dbReference type="InterPro" id="IPR029062">
    <property type="entry name" value="Class_I_gatase-like"/>
</dbReference>
<dbReference type="InterPro" id="IPR050325">
    <property type="entry name" value="Prot/Nucl_acid_deglycase"/>
</dbReference>
<dbReference type="OrthoDB" id="9792284at2"/>